<proteinExistence type="predicted"/>
<evidence type="ECO:0000313" key="2">
    <source>
        <dbReference type="Proteomes" id="UP000193920"/>
    </source>
</evidence>
<reference evidence="1 2" key="1">
    <citation type="submission" date="2016-08" db="EMBL/GenBank/DDBJ databases">
        <title>A Parts List for Fungal Cellulosomes Revealed by Comparative Genomics.</title>
        <authorList>
            <consortium name="DOE Joint Genome Institute"/>
            <person name="Haitjema C.H."/>
            <person name="Gilmore S.P."/>
            <person name="Henske J.K."/>
            <person name="Solomon K.V."/>
            <person name="De Groot R."/>
            <person name="Kuo A."/>
            <person name="Mondo S.J."/>
            <person name="Salamov A.A."/>
            <person name="Labutti K."/>
            <person name="Zhao Z."/>
            <person name="Chiniquy J."/>
            <person name="Barry K."/>
            <person name="Brewer H.M."/>
            <person name="Purvine S.O."/>
            <person name="Wright A.T."/>
            <person name="Boxma B."/>
            <person name="Van Alen T."/>
            <person name="Hackstein J.H."/>
            <person name="Baker S.E."/>
            <person name="Grigoriev I.V."/>
            <person name="O'Malley M.A."/>
        </authorList>
    </citation>
    <scope>NUCLEOTIDE SEQUENCE [LARGE SCALE GENOMIC DNA]</scope>
    <source>
        <strain evidence="1 2">G1</strain>
    </source>
</reference>
<evidence type="ECO:0000313" key="1">
    <source>
        <dbReference type="EMBL" id="ORY61848.1"/>
    </source>
</evidence>
<name>A0A1Y2DRD6_9FUNG</name>
<dbReference type="AlphaFoldDB" id="A0A1Y2DRD6"/>
<organism evidence="1 2">
    <name type="scientific">Neocallimastix californiae</name>
    <dbReference type="NCBI Taxonomy" id="1754190"/>
    <lineage>
        <taxon>Eukaryota</taxon>
        <taxon>Fungi</taxon>
        <taxon>Fungi incertae sedis</taxon>
        <taxon>Chytridiomycota</taxon>
        <taxon>Chytridiomycota incertae sedis</taxon>
        <taxon>Neocallimastigomycetes</taxon>
        <taxon>Neocallimastigales</taxon>
        <taxon>Neocallimastigaceae</taxon>
        <taxon>Neocallimastix</taxon>
    </lineage>
</organism>
<accession>A0A1Y2DRD6</accession>
<protein>
    <submittedName>
        <fullName evidence="1">Uncharacterized protein</fullName>
    </submittedName>
</protein>
<sequence length="330" mass="40113">MKNNFNIFPYNNSYPDTIFKLLIINNFLIDKFLNEDNNENFILLSKYLGYEMTLIYLYKYNYINIELYNLFHIYSSVLSTQFEISEFLSKDNDYFLEKQSKSKYSVFALNSIFKDNRCRSVKLLNYLSNNFSDISNDYDNTQDINIPLFFPFDIIKKYKNKFFKPNTLYVTCNDKFSEEFINVVFTDMGIKSFLELKINYSWRSAIFDRNNFNYNDKFNYKIINKNENKNKKYIRLLWSNIKNDKPIYDFAEEFIKLKKPKKYNTLNKYDLLDFYSDREEDVDNDYLNKLNFVNNYLLNNNELNKILDDPMYIFNSKFDTTSEMELFLIR</sequence>
<comment type="caution">
    <text evidence="1">The sequence shown here is derived from an EMBL/GenBank/DDBJ whole genome shotgun (WGS) entry which is preliminary data.</text>
</comment>
<dbReference type="Proteomes" id="UP000193920">
    <property type="component" value="Unassembled WGS sequence"/>
</dbReference>
<keyword evidence="2" id="KW-1185">Reference proteome</keyword>
<dbReference type="EMBL" id="MCOG01000059">
    <property type="protein sequence ID" value="ORY61848.1"/>
    <property type="molecule type" value="Genomic_DNA"/>
</dbReference>
<gene>
    <name evidence="1" type="ORF">LY90DRAFT_505562</name>
</gene>